<keyword evidence="1" id="KW-0812">Transmembrane</keyword>
<comment type="caution">
    <text evidence="2">The sequence shown here is derived from an EMBL/GenBank/DDBJ whole genome shotgun (WGS) entry which is preliminary data.</text>
</comment>
<name>A0ABT8T4X9_9BACT</name>
<feature type="transmembrane region" description="Helical" evidence="1">
    <location>
        <begin position="60"/>
        <end position="77"/>
    </location>
</feature>
<keyword evidence="3" id="KW-1185">Reference proteome</keyword>
<sequence>MELLAYTIVAGVATALTRFLAYFVFKNNTSNENLLYLQKNSGIVIMAILLVYAINSLNVSGLGLGVAVICAILAIGLQLWRKNFLLSIALSTILYMLYMWAKAQGILDEFSGL</sequence>
<keyword evidence="1" id="KW-0472">Membrane</keyword>
<gene>
    <name evidence="2" type="ORF">Q2362_00175</name>
</gene>
<evidence type="ECO:0000256" key="1">
    <source>
        <dbReference type="SAM" id="Phobius"/>
    </source>
</evidence>
<dbReference type="Pfam" id="PF05437">
    <property type="entry name" value="AzlD"/>
    <property type="match status" value="1"/>
</dbReference>
<evidence type="ECO:0000313" key="3">
    <source>
        <dbReference type="Proteomes" id="UP001171111"/>
    </source>
</evidence>
<organism evidence="2 3">
    <name type="scientific">Campylobacter magnus</name>
    <dbReference type="NCBI Taxonomy" id="3026462"/>
    <lineage>
        <taxon>Bacteria</taxon>
        <taxon>Pseudomonadati</taxon>
        <taxon>Campylobacterota</taxon>
        <taxon>Epsilonproteobacteria</taxon>
        <taxon>Campylobacterales</taxon>
        <taxon>Campylobacteraceae</taxon>
        <taxon>Campylobacter</taxon>
    </lineage>
</organism>
<proteinExistence type="predicted"/>
<dbReference type="Proteomes" id="UP001171111">
    <property type="component" value="Unassembled WGS sequence"/>
</dbReference>
<accession>A0ABT8T4X9</accession>
<feature type="transmembrane region" description="Helical" evidence="1">
    <location>
        <begin position="6"/>
        <end position="25"/>
    </location>
</feature>
<feature type="transmembrane region" description="Helical" evidence="1">
    <location>
        <begin position="84"/>
        <end position="101"/>
    </location>
</feature>
<reference evidence="2 3" key="1">
    <citation type="submission" date="2023-06" db="EMBL/GenBank/DDBJ databases">
        <title>Campylobacter magnum sp. nov., isolated from cecal contents of domestic pigs (Sus scrofa domesticus).</title>
        <authorList>
            <person name="Papic B."/>
            <person name="Gruntar I."/>
        </authorList>
    </citation>
    <scope>NUCLEOTIDE SEQUENCE [LARGE SCALE GENOMIC DNA]</scope>
    <source>
        <strain evidence="3">34484-21</strain>
    </source>
</reference>
<evidence type="ECO:0000313" key="2">
    <source>
        <dbReference type="EMBL" id="MDO2408512.1"/>
    </source>
</evidence>
<dbReference type="RefSeq" id="WP_302243226.1">
    <property type="nucleotide sequence ID" value="NZ_JAULJQ010000001.1"/>
</dbReference>
<protein>
    <submittedName>
        <fullName evidence="2">AzlD domain-containing protein</fullName>
    </submittedName>
</protein>
<dbReference type="EMBL" id="JAULJQ010000001">
    <property type="protein sequence ID" value="MDO2408512.1"/>
    <property type="molecule type" value="Genomic_DNA"/>
</dbReference>
<dbReference type="InterPro" id="IPR008407">
    <property type="entry name" value="Brnchd-chn_aa_trnsp_AzlD"/>
</dbReference>
<keyword evidence="1" id="KW-1133">Transmembrane helix</keyword>